<evidence type="ECO:0000256" key="1">
    <source>
        <dbReference type="SAM" id="Coils"/>
    </source>
</evidence>
<dbReference type="AlphaFoldDB" id="A0AAV0ZY68"/>
<accession>A0AAV0ZY68</accession>
<gene>
    <name evidence="2" type="ORF">VFH_II243320</name>
</gene>
<organism evidence="2 3">
    <name type="scientific">Vicia faba</name>
    <name type="common">Broad bean</name>
    <name type="synonym">Faba vulgaris</name>
    <dbReference type="NCBI Taxonomy" id="3906"/>
    <lineage>
        <taxon>Eukaryota</taxon>
        <taxon>Viridiplantae</taxon>
        <taxon>Streptophyta</taxon>
        <taxon>Embryophyta</taxon>
        <taxon>Tracheophyta</taxon>
        <taxon>Spermatophyta</taxon>
        <taxon>Magnoliopsida</taxon>
        <taxon>eudicotyledons</taxon>
        <taxon>Gunneridae</taxon>
        <taxon>Pentapetalae</taxon>
        <taxon>rosids</taxon>
        <taxon>fabids</taxon>
        <taxon>Fabales</taxon>
        <taxon>Fabaceae</taxon>
        <taxon>Papilionoideae</taxon>
        <taxon>50 kb inversion clade</taxon>
        <taxon>NPAAA clade</taxon>
        <taxon>Hologalegina</taxon>
        <taxon>IRL clade</taxon>
        <taxon>Fabeae</taxon>
        <taxon>Vicia</taxon>
    </lineage>
</organism>
<proteinExistence type="predicted"/>
<dbReference type="EMBL" id="OX451737">
    <property type="protein sequence ID" value="CAI8600842.1"/>
    <property type="molecule type" value="Genomic_DNA"/>
</dbReference>
<name>A0AAV0ZY68_VICFA</name>
<dbReference type="Proteomes" id="UP001157006">
    <property type="component" value="Chromosome 2"/>
</dbReference>
<sequence>MMNMNYPFTESAENKMTSFLTDLAKPFVEKLINGAIAELSYICCFTCIVKDFQEEQSRLEVERETLERHIEEATRRGENVQPDALAWKDEVDQLIQEDTKKKKCFFEFCPDCL</sequence>
<feature type="coiled-coil region" evidence="1">
    <location>
        <begin position="49"/>
        <end position="76"/>
    </location>
</feature>
<keyword evidence="3" id="KW-1185">Reference proteome</keyword>
<reference evidence="2 3" key="1">
    <citation type="submission" date="2023-01" db="EMBL/GenBank/DDBJ databases">
        <authorList>
            <person name="Kreplak J."/>
        </authorList>
    </citation>
    <scope>NUCLEOTIDE SEQUENCE [LARGE SCALE GENOMIC DNA]</scope>
</reference>
<evidence type="ECO:0000313" key="3">
    <source>
        <dbReference type="Proteomes" id="UP001157006"/>
    </source>
</evidence>
<keyword evidence="1" id="KW-0175">Coiled coil</keyword>
<protein>
    <submittedName>
        <fullName evidence="2">Uncharacterized protein</fullName>
    </submittedName>
</protein>
<evidence type="ECO:0000313" key="2">
    <source>
        <dbReference type="EMBL" id="CAI8600842.1"/>
    </source>
</evidence>